<comment type="caution">
    <text evidence="1">The sequence shown here is derived from an EMBL/GenBank/DDBJ whole genome shotgun (WGS) entry which is preliminary data.</text>
</comment>
<organism evidence="1 2">
    <name type="scientific">Melastoma candidum</name>
    <dbReference type="NCBI Taxonomy" id="119954"/>
    <lineage>
        <taxon>Eukaryota</taxon>
        <taxon>Viridiplantae</taxon>
        <taxon>Streptophyta</taxon>
        <taxon>Embryophyta</taxon>
        <taxon>Tracheophyta</taxon>
        <taxon>Spermatophyta</taxon>
        <taxon>Magnoliopsida</taxon>
        <taxon>eudicotyledons</taxon>
        <taxon>Gunneridae</taxon>
        <taxon>Pentapetalae</taxon>
        <taxon>rosids</taxon>
        <taxon>malvids</taxon>
        <taxon>Myrtales</taxon>
        <taxon>Melastomataceae</taxon>
        <taxon>Melastomatoideae</taxon>
        <taxon>Melastomateae</taxon>
        <taxon>Melastoma</taxon>
    </lineage>
</organism>
<protein>
    <submittedName>
        <fullName evidence="1">Uncharacterized protein</fullName>
    </submittedName>
</protein>
<gene>
    <name evidence="1" type="ORF">MLD38_020947</name>
</gene>
<evidence type="ECO:0000313" key="1">
    <source>
        <dbReference type="EMBL" id="KAI4364916.1"/>
    </source>
</evidence>
<name>A0ACB9QEM3_9MYRT</name>
<dbReference type="Proteomes" id="UP001057402">
    <property type="component" value="Chromosome 6"/>
</dbReference>
<proteinExistence type="predicted"/>
<sequence>MARNKDQGPDGFTAEFYRSAWDTVGPEVTSAVNEFFTEGRMFREPNTTINTLVPKKKQANCIGDFIPISCFNVFYKCISKIFAERMKSVSLT</sequence>
<reference evidence="2" key="1">
    <citation type="journal article" date="2023" name="Front. Plant Sci.">
        <title>Chromosomal-level genome assembly of Melastoma candidum provides insights into trichome evolution.</title>
        <authorList>
            <person name="Zhong Y."/>
            <person name="Wu W."/>
            <person name="Sun C."/>
            <person name="Zou P."/>
            <person name="Liu Y."/>
            <person name="Dai S."/>
            <person name="Zhou R."/>
        </authorList>
    </citation>
    <scope>NUCLEOTIDE SEQUENCE [LARGE SCALE GENOMIC DNA]</scope>
</reference>
<accession>A0ACB9QEM3</accession>
<dbReference type="EMBL" id="CM042885">
    <property type="protein sequence ID" value="KAI4364916.1"/>
    <property type="molecule type" value="Genomic_DNA"/>
</dbReference>
<keyword evidence="2" id="KW-1185">Reference proteome</keyword>
<evidence type="ECO:0000313" key="2">
    <source>
        <dbReference type="Proteomes" id="UP001057402"/>
    </source>
</evidence>